<proteinExistence type="predicted"/>
<name>F4D5L2_HELPX</name>
<dbReference type="HOGENOM" id="CLU_176922_0_0_7"/>
<reference evidence="1 2" key="1">
    <citation type="submission" date="2011-03" db="EMBL/GenBank/DDBJ databases">
        <authorList>
            <person name="Muzny D."/>
            <person name="Qin X."/>
            <person name="Deng J."/>
            <person name="Jiang H."/>
            <person name="Liu Y."/>
            <person name="Qu J."/>
            <person name="Song X.-Z."/>
            <person name="Zhang L."/>
            <person name="Thornton R."/>
            <person name="Coyle M."/>
            <person name="Francisco L."/>
            <person name="Jackson L."/>
            <person name="Javaid M."/>
            <person name="Korchina V."/>
            <person name="Kovar C."/>
            <person name="Mata R."/>
            <person name="Mathew T."/>
            <person name="Ngo R."/>
            <person name="Nguyen L."/>
            <person name="Nguyen N."/>
            <person name="Okwuonu G."/>
            <person name="Ongeri F."/>
            <person name="Pham C."/>
            <person name="Simmons D."/>
            <person name="Wilczek-Boney K."/>
            <person name="Hale W."/>
            <person name="Jakkamsetti A."/>
            <person name="Pham P."/>
            <person name="Ruth R."/>
            <person name="San Lucas F."/>
            <person name="Warren J."/>
            <person name="Zhang J."/>
            <person name="Zhao Z."/>
            <person name="Zhou C."/>
            <person name="Zhu D."/>
            <person name="Lee S."/>
            <person name="Bess C."/>
            <person name="Blankenburg K."/>
            <person name="Forbes L."/>
            <person name="Fu Q."/>
            <person name="Gubbala S."/>
            <person name="Hirani K."/>
            <person name="Jayaseelan J.C."/>
            <person name="Lara F."/>
            <person name="Munidasa M."/>
            <person name="Palculict T."/>
            <person name="Patil S."/>
            <person name="Pu L.-L."/>
            <person name="Saada N."/>
            <person name="Tang L."/>
            <person name="Weissenberger G."/>
            <person name="Zhu Y."/>
            <person name="Hemphill L."/>
            <person name="Shang Y."/>
            <person name="Youmans B."/>
            <person name="Ayvaz T."/>
            <person name="Ross M."/>
            <person name="Santibanez J."/>
            <person name="Aqrawi P."/>
            <person name="Gross S."/>
            <person name="Joshi V."/>
            <person name="Fowler G."/>
            <person name="Nazareth L."/>
            <person name="Reid J."/>
            <person name="Worley K."/>
            <person name="Petrosino J."/>
            <person name="Highlander S."/>
            <person name="Gibbs R."/>
            <person name="Gibbs R."/>
        </authorList>
    </citation>
    <scope>NUCLEOTIDE SEQUENCE [LARGE SCALE GENOMIC DNA]</scope>
    <source>
        <strain evidence="1 2">83</strain>
    </source>
</reference>
<dbReference type="PATRIC" id="fig|585538.3.peg.700"/>
<evidence type="ECO:0000313" key="2">
    <source>
        <dbReference type="Proteomes" id="UP000008459"/>
    </source>
</evidence>
<dbReference type="Proteomes" id="UP000008459">
    <property type="component" value="Chromosome"/>
</dbReference>
<sequence>MFSKICSSLKLANSFKGFLCKRIASPAQSARIINLALDIKKVFEKENDPSNNIGKTLDLIVGFKKENPQDFDELFEILKDLIQEYEKNPDEVKQNLTEIIKQQGKA</sequence>
<dbReference type="AlphaFoldDB" id="F4D5L2"/>
<gene>
    <name evidence="1" type="ORF">HMPREF0462_0682</name>
</gene>
<organism evidence="1 2">
    <name type="scientific">Helicobacter pylori 83</name>
    <dbReference type="NCBI Taxonomy" id="585538"/>
    <lineage>
        <taxon>Bacteria</taxon>
        <taxon>Pseudomonadati</taxon>
        <taxon>Campylobacterota</taxon>
        <taxon>Epsilonproteobacteria</taxon>
        <taxon>Campylobacterales</taxon>
        <taxon>Helicobacteraceae</taxon>
        <taxon>Helicobacter</taxon>
    </lineage>
</organism>
<dbReference type="EMBL" id="CP002605">
    <property type="protein sequence ID" value="AEE70287.1"/>
    <property type="molecule type" value="Genomic_DNA"/>
</dbReference>
<protein>
    <submittedName>
        <fullName evidence="1">Uncharacterized protein</fullName>
    </submittedName>
</protein>
<dbReference type="KEGG" id="hpx:HMPREF0462_0682"/>
<evidence type="ECO:0000313" key="1">
    <source>
        <dbReference type="EMBL" id="AEE70287.1"/>
    </source>
</evidence>
<accession>F4D5L2</accession>